<feature type="region of interest" description="Disordered" evidence="1">
    <location>
        <begin position="1"/>
        <end position="76"/>
    </location>
</feature>
<reference evidence="2 3" key="1">
    <citation type="journal article" date="2023" name="BMC Biol.">
        <title>The compact genome of the sponge Oopsacas minuta (Hexactinellida) is lacking key metazoan core genes.</title>
        <authorList>
            <person name="Santini S."/>
            <person name="Schenkelaars Q."/>
            <person name="Jourda C."/>
            <person name="Duchesne M."/>
            <person name="Belahbib H."/>
            <person name="Rocher C."/>
            <person name="Selva M."/>
            <person name="Riesgo A."/>
            <person name="Vervoort M."/>
            <person name="Leys S.P."/>
            <person name="Kodjabachian L."/>
            <person name="Le Bivic A."/>
            <person name="Borchiellini C."/>
            <person name="Claverie J.M."/>
            <person name="Renard E."/>
        </authorList>
    </citation>
    <scope>NUCLEOTIDE SEQUENCE [LARGE SCALE GENOMIC DNA]</scope>
    <source>
        <strain evidence="2">SPO-2</strain>
    </source>
</reference>
<protein>
    <submittedName>
        <fullName evidence="2">Uncharacterized protein</fullName>
    </submittedName>
</protein>
<sequence>MSTFPHPRSGPQDPPFLRQATHPNQERDLNKLDHTLSATSYQRSPNFTSPIYSGGGGYQQSSPAFIHPPPQIDMPPYRAQYDARFQMNQPLVPIRPYYPNPRDMNIPFPNYAQSNTPNPSVESLQPPELPPKPRSGQQQQLQPPVQQVQAMNQQPVVNEPVMLPRDTHEQEPNLFQPPPVPARPGQQQTLDPRKSPV</sequence>
<keyword evidence="3" id="KW-1185">Reference proteome</keyword>
<organism evidence="2 3">
    <name type="scientific">Oopsacas minuta</name>
    <dbReference type="NCBI Taxonomy" id="111878"/>
    <lineage>
        <taxon>Eukaryota</taxon>
        <taxon>Metazoa</taxon>
        <taxon>Porifera</taxon>
        <taxon>Hexactinellida</taxon>
        <taxon>Hexasterophora</taxon>
        <taxon>Lyssacinosida</taxon>
        <taxon>Leucopsacidae</taxon>
        <taxon>Oopsacas</taxon>
    </lineage>
</organism>
<comment type="caution">
    <text evidence="2">The sequence shown here is derived from an EMBL/GenBank/DDBJ whole genome shotgun (WGS) entry which is preliminary data.</text>
</comment>
<name>A0AAV7KLQ4_9METZ</name>
<accession>A0AAV7KLQ4</accession>
<evidence type="ECO:0000256" key="1">
    <source>
        <dbReference type="SAM" id="MobiDB-lite"/>
    </source>
</evidence>
<dbReference type="Proteomes" id="UP001165289">
    <property type="component" value="Unassembled WGS sequence"/>
</dbReference>
<feature type="compositionally biased region" description="Polar residues" evidence="1">
    <location>
        <begin position="111"/>
        <end position="123"/>
    </location>
</feature>
<dbReference type="EMBL" id="JAKMXF010000011">
    <property type="protein sequence ID" value="KAI6661660.1"/>
    <property type="molecule type" value="Genomic_DNA"/>
</dbReference>
<dbReference type="AlphaFoldDB" id="A0AAV7KLQ4"/>
<gene>
    <name evidence="2" type="ORF">LOD99_13533</name>
</gene>
<feature type="region of interest" description="Disordered" evidence="1">
    <location>
        <begin position="94"/>
        <end position="197"/>
    </location>
</feature>
<evidence type="ECO:0000313" key="2">
    <source>
        <dbReference type="EMBL" id="KAI6661660.1"/>
    </source>
</evidence>
<feature type="compositionally biased region" description="Polar residues" evidence="1">
    <location>
        <begin position="36"/>
        <end position="51"/>
    </location>
</feature>
<feature type="compositionally biased region" description="Basic and acidic residues" evidence="1">
    <location>
        <begin position="24"/>
        <end position="34"/>
    </location>
</feature>
<feature type="compositionally biased region" description="Low complexity" evidence="1">
    <location>
        <begin position="137"/>
        <end position="149"/>
    </location>
</feature>
<proteinExistence type="predicted"/>
<evidence type="ECO:0000313" key="3">
    <source>
        <dbReference type="Proteomes" id="UP001165289"/>
    </source>
</evidence>